<dbReference type="AlphaFoldDB" id="A0ABD3LEN6"/>
<evidence type="ECO:0000256" key="5">
    <source>
        <dbReference type="SAM" id="Coils"/>
    </source>
</evidence>
<dbReference type="SUPFAM" id="SSF57997">
    <property type="entry name" value="Tropomyosin"/>
    <property type="match status" value="1"/>
</dbReference>
<keyword evidence="5" id="KW-0175">Coiled coil</keyword>
<evidence type="ECO:0000256" key="2">
    <source>
        <dbReference type="ARBA" id="ARBA00022473"/>
    </source>
</evidence>
<dbReference type="Proteomes" id="UP001634007">
    <property type="component" value="Unassembled WGS sequence"/>
</dbReference>
<dbReference type="Pfam" id="PF07899">
    <property type="entry name" value="Frigida"/>
    <property type="match status" value="2"/>
</dbReference>
<dbReference type="EMBL" id="JBJKBG010000002">
    <property type="protein sequence ID" value="KAL3750275.1"/>
    <property type="molecule type" value="Genomic_DNA"/>
</dbReference>
<feature type="coiled-coil region" evidence="5">
    <location>
        <begin position="235"/>
        <end position="343"/>
    </location>
</feature>
<feature type="coiled-coil region" evidence="5">
    <location>
        <begin position="88"/>
        <end position="122"/>
    </location>
</feature>
<dbReference type="PANTHER" id="PTHR31791:SF70">
    <property type="entry name" value="FRIGIDA-LIKE PROTEIN"/>
    <property type="match status" value="1"/>
</dbReference>
<dbReference type="GO" id="GO:0030154">
    <property type="term" value="P:cell differentiation"/>
    <property type="evidence" value="ECO:0007669"/>
    <property type="project" value="UniProtKB-KW"/>
</dbReference>
<dbReference type="InterPro" id="IPR012474">
    <property type="entry name" value="Frigida"/>
</dbReference>
<protein>
    <recommendedName>
        <fullName evidence="8">FRIGIDA-like protein</fullName>
    </recommendedName>
</protein>
<reference evidence="6 7" key="1">
    <citation type="submission" date="2024-11" db="EMBL/GenBank/DDBJ databases">
        <title>Chromosome-level genome assembly of Eucalyptus globulus Labill. provides insights into its genome evolution.</title>
        <authorList>
            <person name="Li X."/>
        </authorList>
    </citation>
    <scope>NUCLEOTIDE SEQUENCE [LARGE SCALE GENOMIC DNA]</scope>
    <source>
        <strain evidence="6">CL2024</strain>
        <tissue evidence="6">Fresh tender leaves</tissue>
    </source>
</reference>
<comment type="caution">
    <text evidence="6">The sequence shown here is derived from an EMBL/GenBank/DDBJ whole genome shotgun (WGS) entry which is preliminary data.</text>
</comment>
<name>A0ABD3LEN6_EUCGL</name>
<keyword evidence="4" id="KW-0287">Flowering</keyword>
<dbReference type="PANTHER" id="PTHR31791">
    <property type="entry name" value="FRIGIDA-LIKE PROTEIN 3-RELATED"/>
    <property type="match status" value="1"/>
</dbReference>
<keyword evidence="2" id="KW-0217">Developmental protein</keyword>
<evidence type="ECO:0008006" key="8">
    <source>
        <dbReference type="Google" id="ProtNLM"/>
    </source>
</evidence>
<dbReference type="GO" id="GO:0009908">
    <property type="term" value="P:flower development"/>
    <property type="evidence" value="ECO:0007669"/>
    <property type="project" value="UniProtKB-KW"/>
</dbReference>
<evidence type="ECO:0000313" key="7">
    <source>
        <dbReference type="Proteomes" id="UP001634007"/>
    </source>
</evidence>
<comment type="similarity">
    <text evidence="1">Belongs to the Frigida family.</text>
</comment>
<evidence type="ECO:0000256" key="1">
    <source>
        <dbReference type="ARBA" id="ARBA00008956"/>
    </source>
</evidence>
<proteinExistence type="inferred from homology"/>
<feature type="coiled-coil region" evidence="5">
    <location>
        <begin position="368"/>
        <end position="402"/>
    </location>
</feature>
<evidence type="ECO:0000256" key="4">
    <source>
        <dbReference type="ARBA" id="ARBA00023089"/>
    </source>
</evidence>
<accession>A0ABD3LEN6</accession>
<keyword evidence="7" id="KW-1185">Reference proteome</keyword>
<organism evidence="6 7">
    <name type="scientific">Eucalyptus globulus</name>
    <name type="common">Tasmanian blue gum</name>
    <dbReference type="NCBI Taxonomy" id="34317"/>
    <lineage>
        <taxon>Eukaryota</taxon>
        <taxon>Viridiplantae</taxon>
        <taxon>Streptophyta</taxon>
        <taxon>Embryophyta</taxon>
        <taxon>Tracheophyta</taxon>
        <taxon>Spermatophyta</taxon>
        <taxon>Magnoliopsida</taxon>
        <taxon>eudicotyledons</taxon>
        <taxon>Gunneridae</taxon>
        <taxon>Pentapetalae</taxon>
        <taxon>rosids</taxon>
        <taxon>malvids</taxon>
        <taxon>Myrtales</taxon>
        <taxon>Myrtaceae</taxon>
        <taxon>Myrtoideae</taxon>
        <taxon>Eucalypteae</taxon>
        <taxon>Eucalyptus</taxon>
    </lineage>
</organism>
<keyword evidence="3" id="KW-0221">Differentiation</keyword>
<evidence type="ECO:0000256" key="3">
    <source>
        <dbReference type="ARBA" id="ARBA00022782"/>
    </source>
</evidence>
<gene>
    <name evidence="6" type="ORF">ACJRO7_011296</name>
</gene>
<evidence type="ECO:0000313" key="6">
    <source>
        <dbReference type="EMBL" id="KAL3750275.1"/>
    </source>
</evidence>
<sequence>MEKFSAEMERAKLQKDILFKAYEQVESQASSILLFTLRWKELEENFDGIQRSLESRAEELREGERLLAERARDVASREEGLRLAWPRVEECEEEVRRKKMDLTSVEMQLQECRDEHRKKESELILKQDALGECNSLIRDKQKELRTLVEVTEECRRDYDLKEEEVEVLRRELELKEKKIGSVQSLLEENAQELNAKTEELGSVKRYLDECSRAVDIKREELSVVHSQLEHSLKAREESEKRLRVMEHTMKECDEKVAMKAREVQLLEDKIKDCQVELKVKEEEFREIHQSTEERSNELESKESQLHSINILIEVHKEELKSQKEELKSQKEELEEIKRLINERSVALGSIETAIVKLSKEFKSKEGELENMMKHEKQCKEEIDSTKENLVLVQAKLEDAAKALELRSGELNAVQASIEDRNLELASKKRQLESIQIDITQCAEQLFLKEQEFAFIQSSTLECTEALESKKKQCDLMRSSITECSQVLESKTRQLRSIQKRCSKCFADLELKQKQLHKLDVSIGEHSQVLEMKKKERNMQRIKLELGQQRLDSIKKSLKKRSREMELRGRSSVHSGVMAQNWNHPLIDKPFLASCENSQPTIAFDGNNLQMFLYRHFQKHNTLCHEVLEVIQTSDDAAKLVLNAMEEFYPPDSGNRDGLLDIGVIRRSCIFLLENLIQSSAEIKPREREAAMKLAFEWKGKLKLSPSPEHHLEILGFLKLLEAYKLASAFNANEIHDLVNSVSESEIAQELQQVLGSLAAPPGFSGSIQQWQIKTEEPENFAVHNADDFSAVNPPLPTVSAKKDLQLFQTELLNENATICEQISHKLQNSSDPAKLVLDVFAGSFAQCSNGKDMNLETEVLRSQIVLLEQLVRISPVITHEVQEGAKEIAIGWKAKLSDKPVSGLEVLAFHHFLAAYNLVSLLNDSEALQLAEFVSQKNEAPLLGQTLGLVHEITASVPASLAGVHRQLLRLKKQTRQSLCNPNKTNDQGAPMQSSFGPRCSLLEVGRSCLCGWLMHLALPEKSYMISKLVFILLKSLKNLTQFSML</sequence>
<feature type="coiled-coil region" evidence="5">
    <location>
        <begin position="151"/>
        <end position="178"/>
    </location>
</feature>